<evidence type="ECO:0000256" key="4">
    <source>
        <dbReference type="ARBA" id="ARBA00023136"/>
    </source>
</evidence>
<dbReference type="InterPro" id="IPR017500">
    <property type="entry name" value="Phage_infect_YhgE_N"/>
</dbReference>
<dbReference type="InterPro" id="IPR017501">
    <property type="entry name" value="Phage_infect_YhgE_C"/>
</dbReference>
<dbReference type="GO" id="GO:0140359">
    <property type="term" value="F:ABC-type transporter activity"/>
    <property type="evidence" value="ECO:0007669"/>
    <property type="project" value="InterPro"/>
</dbReference>
<dbReference type="NCBIfam" id="TIGR03062">
    <property type="entry name" value="pip_yhgE_Cterm"/>
    <property type="match status" value="1"/>
</dbReference>
<evidence type="ECO:0000256" key="2">
    <source>
        <dbReference type="ARBA" id="ARBA00022692"/>
    </source>
</evidence>
<evidence type="ECO:0000256" key="5">
    <source>
        <dbReference type="SAM" id="Phobius"/>
    </source>
</evidence>
<accession>A0A895XHB4</accession>
<dbReference type="RefSeq" id="WP_213171234.1">
    <property type="nucleotide sequence ID" value="NZ_CP070496.1"/>
</dbReference>
<evidence type="ECO:0000313" key="7">
    <source>
        <dbReference type="EMBL" id="QSB05231.1"/>
    </source>
</evidence>
<dbReference type="Pfam" id="PF12698">
    <property type="entry name" value="ABC2_membrane_3"/>
    <property type="match status" value="2"/>
</dbReference>
<feature type="transmembrane region" description="Helical" evidence="5">
    <location>
        <begin position="406"/>
        <end position="426"/>
    </location>
</feature>
<feature type="transmembrane region" description="Helical" evidence="5">
    <location>
        <begin position="21"/>
        <end position="43"/>
    </location>
</feature>
<keyword evidence="8" id="KW-1185">Reference proteome</keyword>
<sequence>MNSVRLAFLELRRFRGHPLRYAALVVILLIPLLYGGLYLWFSWDPYGNTDRMPVAVVNNDTGATVEGEDIDGGQQLVDQLDAARVMDWHFVDAQEADRGLREGDYYLTITVPQDFSETLSTLATGAPDQARIHIHTNDANNYVAGIMAQTLELELQNQINTAVYVTVAKTALGDIHELKVGLTEAAEGADQLAEGAGAAQQGAAELETGLSELTDGSGQVATGVAEVTDTLLPILGTLSEDWPAIQAASGQASDITGRAANDLGEVHDVLCAEPDDDTEAACATFADVVDEAQEVNEEVSAGDQRVQSISSGDLDQRAGDLDALAEGADAVHAGLQEATGGASQLGSGLGELDAGANELASELHGAADRVPSTDPADNADNAEAYGNPVLMQETNLNPADNYGRGMAPFFLAIALWVFGLVAFKLLRTYNPRALAGRLAAFPVVVTGWLPASIMALGAALVLYLTVDLSLGLAPVNVAGTLGVLAVTALVFTAIAHLFRLAAGSTGEVLILVGLMLQLTSAGGLFPVETTPGFFQALHPFMPMTYSVDALRVTITGGESDAAWQAMGTLSLFGIGALALSTLVVMGFRRWSIDRLKPSLAT</sequence>
<dbReference type="PANTHER" id="PTHR43077">
    <property type="entry name" value="TRANSPORT PERMEASE YVFS-RELATED"/>
    <property type="match status" value="1"/>
</dbReference>
<evidence type="ECO:0000256" key="1">
    <source>
        <dbReference type="ARBA" id="ARBA00004141"/>
    </source>
</evidence>
<reference evidence="7" key="1">
    <citation type="submission" date="2021-02" db="EMBL/GenBank/DDBJ databases">
        <title>Natronoglycomyces albus gen. nov., sp. nov, a haloalkaliphilic actinobacterium from a soda solonchak soil.</title>
        <authorList>
            <person name="Sorokin D.Y."/>
            <person name="Khijniak T.V."/>
            <person name="Zakharycheva A.P."/>
            <person name="Boueva O.V."/>
            <person name="Ariskina E.V."/>
            <person name="Hahnke R.L."/>
            <person name="Bunk B."/>
            <person name="Sproer C."/>
            <person name="Schumann P."/>
            <person name="Evtushenko L.I."/>
            <person name="Kublanov I.V."/>
        </authorList>
    </citation>
    <scope>NUCLEOTIDE SEQUENCE</scope>
    <source>
        <strain evidence="7">DSM 106290</strain>
    </source>
</reference>
<name>A0A895XHB4_9ACTN</name>
<keyword evidence="4 5" id="KW-0472">Membrane</keyword>
<evidence type="ECO:0000256" key="3">
    <source>
        <dbReference type="ARBA" id="ARBA00022989"/>
    </source>
</evidence>
<dbReference type="NCBIfam" id="TIGR03061">
    <property type="entry name" value="pip_yhgE_Nterm"/>
    <property type="match status" value="1"/>
</dbReference>
<evidence type="ECO:0000313" key="8">
    <source>
        <dbReference type="Proteomes" id="UP000662939"/>
    </source>
</evidence>
<dbReference type="KEGG" id="nav:JQS30_15980"/>
<feature type="transmembrane region" description="Helical" evidence="5">
    <location>
        <begin position="508"/>
        <end position="527"/>
    </location>
</feature>
<feature type="transmembrane region" description="Helical" evidence="5">
    <location>
        <begin position="477"/>
        <end position="501"/>
    </location>
</feature>
<protein>
    <submittedName>
        <fullName evidence="7">YhgE/Pip domain-containing protein</fullName>
    </submittedName>
</protein>
<feature type="transmembrane region" description="Helical" evidence="5">
    <location>
        <begin position="561"/>
        <end position="587"/>
    </location>
</feature>
<dbReference type="InterPro" id="IPR051328">
    <property type="entry name" value="T7SS_ABC-Transporter"/>
</dbReference>
<dbReference type="PANTHER" id="PTHR43077:SF5">
    <property type="entry name" value="PHAGE INFECTION PROTEIN"/>
    <property type="match status" value="1"/>
</dbReference>
<organism evidence="7 8">
    <name type="scientific">Natronoglycomyces albus</name>
    <dbReference type="NCBI Taxonomy" id="2811108"/>
    <lineage>
        <taxon>Bacteria</taxon>
        <taxon>Bacillati</taxon>
        <taxon>Actinomycetota</taxon>
        <taxon>Actinomycetes</taxon>
        <taxon>Glycomycetales</taxon>
        <taxon>Glycomycetaceae</taxon>
        <taxon>Natronoglycomyces</taxon>
    </lineage>
</organism>
<proteinExistence type="predicted"/>
<dbReference type="EMBL" id="CP070496">
    <property type="protein sequence ID" value="QSB05231.1"/>
    <property type="molecule type" value="Genomic_DNA"/>
</dbReference>
<feature type="domain" description="ABC-2 type transporter transmembrane" evidence="6">
    <location>
        <begin position="24"/>
        <end position="162"/>
    </location>
</feature>
<gene>
    <name evidence="7" type="ORF">JQS30_15980</name>
</gene>
<evidence type="ECO:0000259" key="6">
    <source>
        <dbReference type="Pfam" id="PF12698"/>
    </source>
</evidence>
<dbReference type="AlphaFoldDB" id="A0A895XHB4"/>
<dbReference type="Proteomes" id="UP000662939">
    <property type="component" value="Chromosome"/>
</dbReference>
<dbReference type="InterPro" id="IPR013525">
    <property type="entry name" value="ABC2_TM"/>
</dbReference>
<keyword evidence="3 5" id="KW-1133">Transmembrane helix</keyword>
<keyword evidence="2 5" id="KW-0812">Transmembrane</keyword>
<feature type="transmembrane region" description="Helical" evidence="5">
    <location>
        <begin position="438"/>
        <end position="465"/>
    </location>
</feature>
<comment type="subcellular location">
    <subcellularLocation>
        <location evidence="1">Membrane</location>
        <topology evidence="1">Multi-pass membrane protein</topology>
    </subcellularLocation>
</comment>
<feature type="domain" description="ABC-2 type transporter transmembrane" evidence="6">
    <location>
        <begin position="379"/>
        <end position="581"/>
    </location>
</feature>
<dbReference type="GO" id="GO:0016020">
    <property type="term" value="C:membrane"/>
    <property type="evidence" value="ECO:0007669"/>
    <property type="project" value="UniProtKB-SubCell"/>
</dbReference>
<dbReference type="Gene3D" id="3.40.1710.10">
    <property type="entry name" value="abc type-2 transporter like domain"/>
    <property type="match status" value="1"/>
</dbReference>